<dbReference type="PROSITE" id="PS00010">
    <property type="entry name" value="ASX_HYDROXYL"/>
    <property type="match status" value="3"/>
</dbReference>
<dbReference type="InterPro" id="IPR054484">
    <property type="entry name" value="ComC_SSD"/>
</dbReference>
<dbReference type="AlphaFoldDB" id="D3B2W3"/>
<organism evidence="12 13">
    <name type="scientific">Heterostelium pallidum (strain ATCC 26659 / Pp 5 / PN500)</name>
    <name type="common">Cellular slime mold</name>
    <name type="synonym">Polysphondylium pallidum</name>
    <dbReference type="NCBI Taxonomy" id="670386"/>
    <lineage>
        <taxon>Eukaryota</taxon>
        <taxon>Amoebozoa</taxon>
        <taxon>Evosea</taxon>
        <taxon>Eumycetozoa</taxon>
        <taxon>Dictyostelia</taxon>
        <taxon>Acytosteliales</taxon>
        <taxon>Acytosteliaceae</taxon>
        <taxon>Heterostelium</taxon>
    </lineage>
</organism>
<dbReference type="GO" id="GO:0005509">
    <property type="term" value="F:calcium ion binding"/>
    <property type="evidence" value="ECO:0007669"/>
    <property type="project" value="InterPro"/>
</dbReference>
<dbReference type="InterPro" id="IPR049883">
    <property type="entry name" value="NOTCH1_EGF-like"/>
</dbReference>
<keyword evidence="5" id="KW-0677">Repeat</keyword>
<dbReference type="PROSITE" id="PS01186">
    <property type="entry name" value="EGF_2"/>
    <property type="match status" value="1"/>
</dbReference>
<dbReference type="InterPro" id="IPR002049">
    <property type="entry name" value="LE_dom"/>
</dbReference>
<feature type="domain" description="EGF-like" evidence="11">
    <location>
        <begin position="278"/>
        <end position="316"/>
    </location>
</feature>
<dbReference type="Pfam" id="PF07645">
    <property type="entry name" value="EGF_CA"/>
    <property type="match status" value="3"/>
</dbReference>
<dbReference type="InParanoid" id="D3B2W3"/>
<dbReference type="PROSITE" id="PS00022">
    <property type="entry name" value="EGF_1"/>
    <property type="match status" value="1"/>
</dbReference>
<feature type="domain" description="EGF-like" evidence="11">
    <location>
        <begin position="320"/>
        <end position="358"/>
    </location>
</feature>
<dbReference type="InterPro" id="IPR000152">
    <property type="entry name" value="EGF-type_Asp/Asn_hydroxyl_site"/>
</dbReference>
<dbReference type="InterPro" id="IPR009030">
    <property type="entry name" value="Growth_fac_rcpt_cys_sf"/>
</dbReference>
<keyword evidence="9" id="KW-0472">Membrane</keyword>
<dbReference type="STRING" id="670386.D3B2W3"/>
<keyword evidence="4 10" id="KW-0732">Signal</keyword>
<dbReference type="PANTHER" id="PTHR24032">
    <property type="entry name" value="EGF-LIKE DOMAIN-CONTAINING PROTEIN-RELATED-RELATED"/>
    <property type="match status" value="1"/>
</dbReference>
<dbReference type="CDD" id="cd00054">
    <property type="entry name" value="EGF_CA"/>
    <property type="match status" value="3"/>
</dbReference>
<dbReference type="FunFam" id="2.10.25.10:FF:000014">
    <property type="entry name" value="Latent-transforming growth factor beta-binding protein 3"/>
    <property type="match status" value="1"/>
</dbReference>
<comment type="caution">
    <text evidence="12">The sequence shown here is derived from an EMBL/GenBank/DDBJ whole genome shotgun (WGS) entry which is preliminary data.</text>
</comment>
<dbReference type="Pfam" id="PF22933">
    <property type="entry name" value="ComC_SSD"/>
    <property type="match status" value="1"/>
</dbReference>
<feature type="signal peptide" evidence="10">
    <location>
        <begin position="1"/>
        <end position="18"/>
    </location>
</feature>
<dbReference type="Proteomes" id="UP000001396">
    <property type="component" value="Unassembled WGS sequence"/>
</dbReference>
<feature type="domain" description="EGF-like" evidence="11">
    <location>
        <begin position="359"/>
        <end position="396"/>
    </location>
</feature>
<keyword evidence="6" id="KW-1015">Disulfide bond</keyword>
<dbReference type="InterPro" id="IPR053331">
    <property type="entry name" value="EGF-like_comC"/>
</dbReference>
<dbReference type="InterPro" id="IPR002909">
    <property type="entry name" value="IPT_dom"/>
</dbReference>
<dbReference type="Gene3D" id="2.10.25.10">
    <property type="entry name" value="Laminin"/>
    <property type="match status" value="4"/>
</dbReference>
<evidence type="ECO:0000313" key="12">
    <source>
        <dbReference type="EMBL" id="EFA83661.1"/>
    </source>
</evidence>
<protein>
    <recommendedName>
        <fullName evidence="11">EGF-like domain-containing protein</fullName>
    </recommendedName>
</protein>
<name>D3B2W3_HETP5</name>
<keyword evidence="13" id="KW-1185">Reference proteome</keyword>
<evidence type="ECO:0000259" key="11">
    <source>
        <dbReference type="PROSITE" id="PS50026"/>
    </source>
</evidence>
<dbReference type="InterPro" id="IPR000742">
    <property type="entry name" value="EGF"/>
</dbReference>
<dbReference type="InterPro" id="IPR018097">
    <property type="entry name" value="EGF_Ca-bd_CS"/>
</dbReference>
<comment type="subcellular location">
    <subcellularLocation>
        <location evidence="1">Secreted</location>
    </subcellularLocation>
</comment>
<evidence type="ECO:0000256" key="7">
    <source>
        <dbReference type="ARBA" id="ARBA00023180"/>
    </source>
</evidence>
<keyword evidence="7" id="KW-0325">Glycoprotein</keyword>
<dbReference type="SMART" id="SM00179">
    <property type="entry name" value="EGF_CA"/>
    <property type="match status" value="3"/>
</dbReference>
<keyword evidence="2" id="KW-0964">Secreted</keyword>
<dbReference type="SUPFAM" id="SSF57196">
    <property type="entry name" value="EGF/Laminin"/>
    <property type="match status" value="1"/>
</dbReference>
<dbReference type="FunCoup" id="D3B2W3">
    <property type="interactions" value="805"/>
</dbReference>
<dbReference type="RefSeq" id="XP_020435778.1">
    <property type="nucleotide sequence ID" value="XM_020573706.1"/>
</dbReference>
<gene>
    <name evidence="12" type="ORF">PPL_02727</name>
</gene>
<evidence type="ECO:0000256" key="8">
    <source>
        <dbReference type="PROSITE-ProRule" id="PRU00076"/>
    </source>
</evidence>
<evidence type="ECO:0000256" key="6">
    <source>
        <dbReference type="ARBA" id="ARBA00023157"/>
    </source>
</evidence>
<sequence length="941" mass="104896">MKLFYLIFIIFIFKCVNSICPSNFYYNSNDSVCLGRTSGIKTLYFSECLYSGYSVYFIDQTSINEVSSTSSNFWKNPLNVFGVDLNQEHSSSYCPALSKPLNGMRSFADISDIEIVKNKYLVYSQCASATRSKIGIKSTNNPDEKVESACIFASQSTTIEKTPPFSNVIELSKPCLSTYVCGGSSSIYSEFQTLVNSECNDIFFNCSKYNTDKETFTLLYNQTFYIGTPTNFSSTCPDLCLHGKCNSKGQCDCYDLFAGPTCNRCADGYEFKNNQCVDINECSNTTICNSENSVCANTVGSYTCQCKLGYVPKDSFTCIDEDECKTQKPCGNGTCINSYGGYRCDCPDGFKFMNQQCVDIDECTTIPNICPNYYSCVNTIGSFNCFCPPENLKYCQEIGKRSCNNIVLKKANILTCQVNPDFLDSENVIIVINGVKKIVAKFKAPYINSTTRVPTSGGIVSLNVSGIHDFDNTWVLIDSKNCTNLTVINENYLQCLISLGTGSHSISLVSLGQFSTDNQSFYYLPPSINETSTITQSGGLLTIYGDNFGNITSDISIFIGSNSCSNISLITPHKSLSCWVAANNFYKDILYVSVSNQRSDDFILFIDPSYDCDNTTCYNNGFCNSGICFCNENWTGPYCNISSNNIDTNVSLSLSDYSPHTQIITESLSTFNLNIKEIREMSASKSIVQRYDLNKMSWTMVSLSKEQWVYNLTMPNLANLTVDIEFSNETKHFNFGDQQLRKSKGSLKYTISIDHWPFSNRSNHLELILTSDAIQRDINDKCYSSSLLYTKFGFNNKFNPRPTTNVATNDDQRSEVLWFKTYTGWSTLFAKFFNKAILDGKMKSIRFASIKNNDSPSVDIALIIPYFKRTCIVDPDYSVLVNANPPTPKCSNVSDDNVVLAASLAILAVFAVASISSIAFYIIRVRKRSNIPNIDGATKSP</sequence>
<feature type="transmembrane region" description="Helical" evidence="9">
    <location>
        <begin position="898"/>
        <end position="923"/>
    </location>
</feature>
<comment type="caution">
    <text evidence="8">Lacks conserved residue(s) required for the propagation of feature annotation.</text>
</comment>
<keyword evidence="9" id="KW-1133">Transmembrane helix</keyword>
<dbReference type="SMART" id="SM00181">
    <property type="entry name" value="EGF"/>
    <property type="match status" value="5"/>
</dbReference>
<dbReference type="CDD" id="cd00055">
    <property type="entry name" value="EGF_Lam"/>
    <property type="match status" value="1"/>
</dbReference>
<proteinExistence type="predicted"/>
<dbReference type="PROSITE" id="PS50026">
    <property type="entry name" value="EGF_3"/>
    <property type="match status" value="3"/>
</dbReference>
<feature type="chain" id="PRO_5003040761" description="EGF-like domain-containing protein" evidence="10">
    <location>
        <begin position="19"/>
        <end position="941"/>
    </location>
</feature>
<dbReference type="PROSITE" id="PS01187">
    <property type="entry name" value="EGF_CA"/>
    <property type="match status" value="2"/>
</dbReference>
<dbReference type="SUPFAM" id="SSF57184">
    <property type="entry name" value="Growth factor receptor domain"/>
    <property type="match status" value="1"/>
</dbReference>
<dbReference type="InterPro" id="IPR013783">
    <property type="entry name" value="Ig-like_fold"/>
</dbReference>
<dbReference type="OMA" id="TEIIWYL"/>
<evidence type="ECO:0000256" key="9">
    <source>
        <dbReference type="SAM" id="Phobius"/>
    </source>
</evidence>
<evidence type="ECO:0000256" key="1">
    <source>
        <dbReference type="ARBA" id="ARBA00004613"/>
    </source>
</evidence>
<dbReference type="GO" id="GO:0005576">
    <property type="term" value="C:extracellular region"/>
    <property type="evidence" value="ECO:0007669"/>
    <property type="project" value="UniProtKB-SubCell"/>
</dbReference>
<dbReference type="GeneID" id="31358250"/>
<accession>D3B2W3</accession>
<evidence type="ECO:0000256" key="4">
    <source>
        <dbReference type="ARBA" id="ARBA00022729"/>
    </source>
</evidence>
<evidence type="ECO:0000256" key="10">
    <source>
        <dbReference type="SAM" id="SignalP"/>
    </source>
</evidence>
<dbReference type="Pfam" id="PF01833">
    <property type="entry name" value="TIG"/>
    <property type="match status" value="1"/>
</dbReference>
<dbReference type="Gene3D" id="2.60.40.10">
    <property type="entry name" value="Immunoglobulins"/>
    <property type="match status" value="1"/>
</dbReference>
<dbReference type="InterPro" id="IPR001881">
    <property type="entry name" value="EGF-like_Ca-bd_dom"/>
</dbReference>
<evidence type="ECO:0000313" key="13">
    <source>
        <dbReference type="Proteomes" id="UP000001396"/>
    </source>
</evidence>
<keyword evidence="9" id="KW-0812">Transmembrane</keyword>
<reference evidence="12 13" key="1">
    <citation type="journal article" date="2011" name="Genome Res.">
        <title>Phylogeny-wide analysis of social amoeba genomes highlights ancient origins for complex intercellular communication.</title>
        <authorList>
            <person name="Heidel A.J."/>
            <person name="Lawal H.M."/>
            <person name="Felder M."/>
            <person name="Schilde C."/>
            <person name="Helps N.R."/>
            <person name="Tunggal B."/>
            <person name="Rivero F."/>
            <person name="John U."/>
            <person name="Schleicher M."/>
            <person name="Eichinger L."/>
            <person name="Platzer M."/>
            <person name="Noegel A.A."/>
            <person name="Schaap P."/>
            <person name="Gloeckner G."/>
        </authorList>
    </citation>
    <scope>NUCLEOTIDE SEQUENCE [LARGE SCALE GENOMIC DNA]</scope>
    <source>
        <strain evidence="13">ATCC 26659 / Pp 5 / PN500</strain>
    </source>
</reference>
<evidence type="ECO:0000256" key="2">
    <source>
        <dbReference type="ARBA" id="ARBA00022525"/>
    </source>
</evidence>
<evidence type="ECO:0000256" key="3">
    <source>
        <dbReference type="ARBA" id="ARBA00022536"/>
    </source>
</evidence>
<dbReference type="EMBL" id="ADBJ01000010">
    <property type="protein sequence ID" value="EFA83661.1"/>
    <property type="molecule type" value="Genomic_DNA"/>
</dbReference>
<evidence type="ECO:0000256" key="5">
    <source>
        <dbReference type="ARBA" id="ARBA00022737"/>
    </source>
</evidence>
<keyword evidence="3 8" id="KW-0245">EGF-like domain</keyword>